<gene>
    <name evidence="2" type="ORF">BYL167_LOCUS67288</name>
</gene>
<protein>
    <recommendedName>
        <fullName evidence="1">Protein UNC80 C-terminal domain-containing protein</fullName>
    </recommendedName>
</protein>
<feature type="non-terminal residue" evidence="2">
    <location>
        <position position="1"/>
    </location>
</feature>
<proteinExistence type="predicted"/>
<organism evidence="2 3">
    <name type="scientific">Rotaria magnacalcarata</name>
    <dbReference type="NCBI Taxonomy" id="392030"/>
    <lineage>
        <taxon>Eukaryota</taxon>
        <taxon>Metazoa</taxon>
        <taxon>Spiralia</taxon>
        <taxon>Gnathifera</taxon>
        <taxon>Rotifera</taxon>
        <taxon>Eurotatoria</taxon>
        <taxon>Bdelloidea</taxon>
        <taxon>Philodinida</taxon>
        <taxon>Philodinidae</taxon>
        <taxon>Rotaria</taxon>
    </lineage>
</organism>
<dbReference type="EMBL" id="CAJOBH010245187">
    <property type="protein sequence ID" value="CAF5122642.1"/>
    <property type="molecule type" value="Genomic_DNA"/>
</dbReference>
<dbReference type="Proteomes" id="UP000681967">
    <property type="component" value="Unassembled WGS sequence"/>
</dbReference>
<evidence type="ECO:0000313" key="3">
    <source>
        <dbReference type="Proteomes" id="UP000681967"/>
    </source>
</evidence>
<sequence>HQPNLEALTSNNSWSSLNTSSAINYLLHFVLPLLFWMSSEQKDGQKLHPMDISYIITILLSSVKPPLKLATTMGTQNISMASIVNAEKQHLTLGEATLTSNTFSHKPIRQLKYLLQTVSLLGMKCFFLFFTKISN</sequence>
<evidence type="ECO:0000259" key="1">
    <source>
        <dbReference type="Pfam" id="PF20262"/>
    </source>
</evidence>
<feature type="domain" description="Protein UNC80 C-terminal" evidence="1">
    <location>
        <begin position="20"/>
        <end position="132"/>
    </location>
</feature>
<name>A0A8S3FIU3_9BILA</name>
<dbReference type="AlphaFoldDB" id="A0A8S3FIU3"/>
<accession>A0A8S3FIU3</accession>
<reference evidence="2" key="1">
    <citation type="submission" date="2021-02" db="EMBL/GenBank/DDBJ databases">
        <authorList>
            <person name="Nowell W R."/>
        </authorList>
    </citation>
    <scope>NUCLEOTIDE SEQUENCE</scope>
</reference>
<evidence type="ECO:0000313" key="2">
    <source>
        <dbReference type="EMBL" id="CAF5122642.1"/>
    </source>
</evidence>
<dbReference type="InterPro" id="IPR046460">
    <property type="entry name" value="UNC80_C"/>
</dbReference>
<comment type="caution">
    <text evidence="2">The sequence shown here is derived from an EMBL/GenBank/DDBJ whole genome shotgun (WGS) entry which is preliminary data.</text>
</comment>
<dbReference type="Pfam" id="PF20262">
    <property type="entry name" value="UNC80_C"/>
    <property type="match status" value="1"/>
</dbReference>